<dbReference type="EMBL" id="QJKJ01000236">
    <property type="protein sequence ID" value="RDY13662.1"/>
    <property type="molecule type" value="Genomic_DNA"/>
</dbReference>
<evidence type="ECO:0000256" key="2">
    <source>
        <dbReference type="ARBA" id="ARBA00022741"/>
    </source>
</evidence>
<feature type="non-terminal residue" evidence="5">
    <location>
        <position position="301"/>
    </location>
</feature>
<evidence type="ECO:0000313" key="6">
    <source>
        <dbReference type="Proteomes" id="UP000257109"/>
    </source>
</evidence>
<dbReference type="AlphaFoldDB" id="A0A371IF29"/>
<keyword evidence="2" id="KW-0547">Nucleotide-binding</keyword>
<dbReference type="GO" id="GO:0004386">
    <property type="term" value="F:helicase activity"/>
    <property type="evidence" value="ECO:0007669"/>
    <property type="project" value="UniProtKB-KW"/>
</dbReference>
<protein>
    <submittedName>
        <fullName evidence="5">Protein PHOTOPERIOD-INDEPENDENT EARLY FLOWERING 1</fullName>
    </submittedName>
</protein>
<organism evidence="5 6">
    <name type="scientific">Mucuna pruriens</name>
    <name type="common">Velvet bean</name>
    <name type="synonym">Dolichos pruriens</name>
    <dbReference type="NCBI Taxonomy" id="157652"/>
    <lineage>
        <taxon>Eukaryota</taxon>
        <taxon>Viridiplantae</taxon>
        <taxon>Streptophyta</taxon>
        <taxon>Embryophyta</taxon>
        <taxon>Tracheophyta</taxon>
        <taxon>Spermatophyta</taxon>
        <taxon>Magnoliopsida</taxon>
        <taxon>eudicotyledons</taxon>
        <taxon>Gunneridae</taxon>
        <taxon>Pentapetalae</taxon>
        <taxon>rosids</taxon>
        <taxon>fabids</taxon>
        <taxon>Fabales</taxon>
        <taxon>Fabaceae</taxon>
        <taxon>Papilionoideae</taxon>
        <taxon>50 kb inversion clade</taxon>
        <taxon>NPAAA clade</taxon>
        <taxon>indigoferoid/millettioid clade</taxon>
        <taxon>Phaseoleae</taxon>
        <taxon>Mucuna</taxon>
    </lineage>
</organism>
<dbReference type="GO" id="GO:0016887">
    <property type="term" value="F:ATP hydrolysis activity"/>
    <property type="evidence" value="ECO:0007669"/>
    <property type="project" value="TreeGrafter"/>
</dbReference>
<comment type="subcellular location">
    <subcellularLocation>
        <location evidence="1">Nucleus</location>
    </subcellularLocation>
</comment>
<evidence type="ECO:0000256" key="1">
    <source>
        <dbReference type="ARBA" id="ARBA00004123"/>
    </source>
</evidence>
<evidence type="ECO:0000256" key="4">
    <source>
        <dbReference type="ARBA" id="ARBA00022840"/>
    </source>
</evidence>
<evidence type="ECO:0000313" key="5">
    <source>
        <dbReference type="EMBL" id="RDY13662.1"/>
    </source>
</evidence>
<dbReference type="STRING" id="157652.A0A371IF29"/>
<keyword evidence="6" id="KW-1185">Reference proteome</keyword>
<keyword evidence="3" id="KW-0347">Helicase</keyword>
<dbReference type="GO" id="GO:0042393">
    <property type="term" value="F:histone binding"/>
    <property type="evidence" value="ECO:0007669"/>
    <property type="project" value="TreeGrafter"/>
</dbReference>
<keyword evidence="4" id="KW-0067">ATP-binding</keyword>
<dbReference type="PANTHER" id="PTHR45685">
    <property type="entry name" value="HELICASE SRCAP-RELATED"/>
    <property type="match status" value="1"/>
</dbReference>
<keyword evidence="3" id="KW-0378">Hydrolase</keyword>
<feature type="non-terminal residue" evidence="5">
    <location>
        <position position="1"/>
    </location>
</feature>
<proteinExistence type="predicted"/>
<gene>
    <name evidence="5" type="primary">PIE1</name>
    <name evidence="5" type="ORF">CR513_01382</name>
</gene>
<dbReference type="GO" id="GO:0000812">
    <property type="term" value="C:Swr1 complex"/>
    <property type="evidence" value="ECO:0007669"/>
    <property type="project" value="TreeGrafter"/>
</dbReference>
<dbReference type="Proteomes" id="UP000257109">
    <property type="component" value="Unassembled WGS sequence"/>
</dbReference>
<evidence type="ECO:0000256" key="3">
    <source>
        <dbReference type="ARBA" id="ARBA00022806"/>
    </source>
</evidence>
<reference evidence="5" key="1">
    <citation type="submission" date="2018-05" db="EMBL/GenBank/DDBJ databases">
        <title>Draft genome of Mucuna pruriens seed.</title>
        <authorList>
            <person name="Nnadi N.E."/>
            <person name="Vos R."/>
            <person name="Hasami M.H."/>
            <person name="Devisetty U.K."/>
            <person name="Aguiy J.C."/>
        </authorList>
    </citation>
    <scope>NUCLEOTIDE SEQUENCE [LARGE SCALE GENOMIC DNA]</scope>
    <source>
        <strain evidence="5">JCA_2017</strain>
    </source>
</reference>
<dbReference type="GO" id="GO:0003677">
    <property type="term" value="F:DNA binding"/>
    <property type="evidence" value="ECO:0007669"/>
    <property type="project" value="UniProtKB-KW"/>
</dbReference>
<name>A0A371IF29_MUCPR</name>
<comment type="caution">
    <text evidence="5">The sequence shown here is derived from an EMBL/GenBank/DDBJ whole genome shotgun (WGS) entry which is preliminary data.</text>
</comment>
<dbReference type="GO" id="GO:0006338">
    <property type="term" value="P:chromatin remodeling"/>
    <property type="evidence" value="ECO:0007669"/>
    <property type="project" value="TreeGrafter"/>
</dbReference>
<dbReference type="InterPro" id="IPR050520">
    <property type="entry name" value="INO80/SWR1_helicase"/>
</dbReference>
<dbReference type="OrthoDB" id="372624at2759"/>
<dbReference type="GO" id="GO:0005524">
    <property type="term" value="F:ATP binding"/>
    <property type="evidence" value="ECO:0007669"/>
    <property type="project" value="UniProtKB-KW"/>
</dbReference>
<dbReference type="PANTHER" id="PTHR45685:SF1">
    <property type="entry name" value="HELICASE SRCAP"/>
    <property type="match status" value="1"/>
</dbReference>
<accession>A0A371IF29</accession>
<sequence>MFVAERLRGQETERLRDSWPKGREAERLRFRCSWPKGREAERLRGRDMLVAERPIGRETKMFVAERPRGQGVERFMHGWRCEVLYKHQMELDEKKKKTLDKQLEFLLGQTERYSTMLVENLVDPYKSAENNFAEHQMCIQCKDVHGDIINGPKEAVVEYQSDVADNDEEYDLQSDDELGLDKNRQNCFWRMEHQRSLPLLKGENHISGLSIGHGVAYTADHSSLQQLQHRSVQFLAEWGKRFSKNILFMSPHVQPVLGSSIQGERECLHLDVVLKNSMWPHGGTHDMELLKMLVRIFTCKI</sequence>